<dbReference type="PATRIC" id="fig|1178515.4.peg.2045"/>
<keyword evidence="3" id="KW-1003">Cell membrane</keyword>
<feature type="transmembrane region" description="Helical" evidence="7">
    <location>
        <begin position="262"/>
        <end position="282"/>
    </location>
</feature>
<dbReference type="Gene3D" id="1.20.1250.20">
    <property type="entry name" value="MFS general substrate transporter like domains"/>
    <property type="match status" value="1"/>
</dbReference>
<dbReference type="GO" id="GO:0005886">
    <property type="term" value="C:plasma membrane"/>
    <property type="evidence" value="ECO:0007669"/>
    <property type="project" value="UniProtKB-SubCell"/>
</dbReference>
<sequence length="434" mass="48333">MQQLFRNPTFTRLFLATFASQLGSTIGSMAFAFYMLDRFSTQPVYATVAELMYSLPTLAVFFIVGVCADRFDRQRIAEYTGWIRLALSVLLLGVIELDWVPVMFAILFTRSAVTKFYWPAESSMLQGVLDKEQYIRSSGLNQMIMGVFMLFGMSLGAIAYNFLGIQGAIMLDACGFLVSALLIRSCRIALEVRQPNGYSRVRDLKLGHVLHDFRDGIGYILNHKLLLTIIAGYAIFGLIDGAFIMLPMFTMKYKLAPDAYEWFLSMFAVSLGLGILLGSVITGRLVQKFKPHQVLLTGLMMSGLLILGLAWVEHPWVYVSLVFVTGMVLTPINIVLGGWMPELVEPTKMGRVMAWIDPVMMAGQSLTLGCIALFYPSVISLFMLYVFTGVLLLGVFTIYGLTLPRLIRQGKGEEGVPAIGPKERYPFDSAPNNL</sequence>
<keyword evidence="5 7" id="KW-1133">Transmembrane helix</keyword>
<dbReference type="Pfam" id="PF07690">
    <property type="entry name" value="MFS_1"/>
    <property type="match status" value="1"/>
</dbReference>
<evidence type="ECO:0000313" key="9">
    <source>
        <dbReference type="Proteomes" id="UP000076927"/>
    </source>
</evidence>
<feature type="transmembrane region" description="Helical" evidence="7">
    <location>
        <begin position="318"/>
        <end position="340"/>
    </location>
</feature>
<accession>A0A172TI59</accession>
<dbReference type="CDD" id="cd06173">
    <property type="entry name" value="MFS_MefA_like"/>
    <property type="match status" value="1"/>
</dbReference>
<feature type="transmembrane region" description="Helical" evidence="7">
    <location>
        <begin position="352"/>
        <end position="375"/>
    </location>
</feature>
<keyword evidence="9" id="KW-1185">Reference proteome</keyword>
<organism evidence="8 9">
    <name type="scientific">Paenibacillus swuensis</name>
    <dbReference type="NCBI Taxonomy" id="1178515"/>
    <lineage>
        <taxon>Bacteria</taxon>
        <taxon>Bacillati</taxon>
        <taxon>Bacillota</taxon>
        <taxon>Bacilli</taxon>
        <taxon>Bacillales</taxon>
        <taxon>Paenibacillaceae</taxon>
        <taxon>Paenibacillus</taxon>
    </lineage>
</organism>
<dbReference type="KEGG" id="pswu:SY83_10205"/>
<evidence type="ECO:0000256" key="7">
    <source>
        <dbReference type="SAM" id="Phobius"/>
    </source>
</evidence>
<protein>
    <submittedName>
        <fullName evidence="8">MFS transporter</fullName>
    </submittedName>
</protein>
<feature type="transmembrane region" description="Helical" evidence="7">
    <location>
        <begin position="294"/>
        <end position="312"/>
    </location>
</feature>
<keyword evidence="6 7" id="KW-0472">Membrane</keyword>
<keyword evidence="4 7" id="KW-0812">Transmembrane</keyword>
<evidence type="ECO:0000256" key="4">
    <source>
        <dbReference type="ARBA" id="ARBA00022692"/>
    </source>
</evidence>
<dbReference type="PANTHER" id="PTHR43266">
    <property type="entry name" value="MACROLIDE-EFFLUX PROTEIN"/>
    <property type="match status" value="1"/>
</dbReference>
<evidence type="ECO:0000256" key="2">
    <source>
        <dbReference type="ARBA" id="ARBA00022448"/>
    </source>
</evidence>
<proteinExistence type="predicted"/>
<gene>
    <name evidence="8" type="ORF">SY83_10205</name>
</gene>
<dbReference type="GO" id="GO:0022857">
    <property type="term" value="F:transmembrane transporter activity"/>
    <property type="evidence" value="ECO:0007669"/>
    <property type="project" value="InterPro"/>
</dbReference>
<feature type="transmembrane region" description="Helical" evidence="7">
    <location>
        <begin position="139"/>
        <end position="159"/>
    </location>
</feature>
<dbReference type="Proteomes" id="UP000076927">
    <property type="component" value="Chromosome"/>
</dbReference>
<dbReference type="SUPFAM" id="SSF103473">
    <property type="entry name" value="MFS general substrate transporter"/>
    <property type="match status" value="1"/>
</dbReference>
<dbReference type="RefSeq" id="WP_068606169.1">
    <property type="nucleotide sequence ID" value="NZ_CP011388.1"/>
</dbReference>
<evidence type="ECO:0000256" key="6">
    <source>
        <dbReference type="ARBA" id="ARBA00023136"/>
    </source>
</evidence>
<dbReference type="STRING" id="1178515.SY83_10205"/>
<keyword evidence="2" id="KW-0813">Transport</keyword>
<comment type="subcellular location">
    <subcellularLocation>
        <location evidence="1">Cell membrane</location>
        <topology evidence="1">Multi-pass membrane protein</topology>
    </subcellularLocation>
</comment>
<feature type="transmembrane region" description="Helical" evidence="7">
    <location>
        <begin position="381"/>
        <end position="401"/>
    </location>
</feature>
<dbReference type="AlphaFoldDB" id="A0A172TI59"/>
<feature type="transmembrane region" description="Helical" evidence="7">
    <location>
        <begin position="42"/>
        <end position="64"/>
    </location>
</feature>
<reference evidence="8 9" key="1">
    <citation type="submission" date="2015-01" db="EMBL/GenBank/DDBJ databases">
        <title>Paenibacillus swuensis/DY6/whole genome sequencing.</title>
        <authorList>
            <person name="Kim M.K."/>
            <person name="Srinivasan S."/>
            <person name="Lee J.-J."/>
        </authorList>
    </citation>
    <scope>NUCLEOTIDE SEQUENCE [LARGE SCALE GENOMIC DNA]</scope>
    <source>
        <strain evidence="8 9">DY6</strain>
    </source>
</reference>
<feature type="transmembrane region" description="Helical" evidence="7">
    <location>
        <begin position="225"/>
        <end position="250"/>
    </location>
</feature>
<evidence type="ECO:0000256" key="3">
    <source>
        <dbReference type="ARBA" id="ARBA00022475"/>
    </source>
</evidence>
<evidence type="ECO:0000313" key="8">
    <source>
        <dbReference type="EMBL" id="ANE46584.1"/>
    </source>
</evidence>
<dbReference type="OrthoDB" id="9775268at2"/>
<feature type="transmembrane region" description="Helical" evidence="7">
    <location>
        <begin position="12"/>
        <end position="36"/>
    </location>
</feature>
<dbReference type="EMBL" id="CP011388">
    <property type="protein sequence ID" value="ANE46584.1"/>
    <property type="molecule type" value="Genomic_DNA"/>
</dbReference>
<evidence type="ECO:0000256" key="5">
    <source>
        <dbReference type="ARBA" id="ARBA00022989"/>
    </source>
</evidence>
<evidence type="ECO:0000256" key="1">
    <source>
        <dbReference type="ARBA" id="ARBA00004651"/>
    </source>
</evidence>
<dbReference type="InterPro" id="IPR011701">
    <property type="entry name" value="MFS"/>
</dbReference>
<dbReference type="InterPro" id="IPR036259">
    <property type="entry name" value="MFS_trans_sf"/>
</dbReference>
<dbReference type="PANTHER" id="PTHR43266:SF8">
    <property type="entry name" value="MACROLIDE-EFFLUX PROTEIN"/>
    <property type="match status" value="1"/>
</dbReference>
<name>A0A172TI59_9BACL</name>